<evidence type="ECO:0000313" key="2">
    <source>
        <dbReference type="EMBL" id="BAU70028.1"/>
    </source>
</evidence>
<feature type="transmembrane region" description="Helical" evidence="1">
    <location>
        <begin position="47"/>
        <end position="72"/>
    </location>
</feature>
<evidence type="ECO:0000256" key="1">
    <source>
        <dbReference type="SAM" id="Phobius"/>
    </source>
</evidence>
<gene>
    <name evidence="2" type="primary">nad6</name>
</gene>
<feature type="transmembrane region" description="Helical" evidence="1">
    <location>
        <begin position="12"/>
        <end position="41"/>
    </location>
</feature>
<protein>
    <submittedName>
        <fullName evidence="2">NADH dehydrogenase subunit 6</fullName>
    </submittedName>
</protein>
<reference evidence="2" key="1">
    <citation type="journal article" date="2016" name="Int. J. Parasitol.">
        <title>Reappraisal of Hydatigera taeniaeformis (Batsch, 1786) (Cestoda: Taeniidae) sensu lato with description of Hydatigera kamiyai n. sp.</title>
        <authorList>
            <person name="Lavikainen A."/>
            <person name="Iwaki T."/>
            <person name="Haukisalmi V."/>
            <person name="Konyaev S.V."/>
            <person name="Casiraghi M."/>
            <person name="Dokuchaev N.E."/>
            <person name="Galimberti A."/>
            <person name="Halajian A."/>
            <person name="Henttonen H."/>
            <person name="Ichikawa-Seki M."/>
            <person name="Itagaki T."/>
            <person name="Krivopalov A.V."/>
            <person name="Meri S."/>
            <person name="Morand S."/>
            <person name="Nareaho A."/>
            <person name="Olsson G.E."/>
            <person name="Ribas A."/>
            <person name="Terefe Y."/>
            <person name="Nakao M."/>
        </authorList>
    </citation>
    <scope>NUCLEOTIDE SEQUENCE</scope>
    <source>
        <strain evidence="2">HCFr</strain>
    </source>
</reference>
<dbReference type="AlphaFoldDB" id="A0A146GSK3"/>
<keyword evidence="1" id="KW-0812">Transmembrane</keyword>
<accession>A0A146GSK3</accession>
<dbReference type="EMBL" id="LC008533">
    <property type="protein sequence ID" value="BAU70028.1"/>
    <property type="molecule type" value="Genomic_DNA"/>
</dbReference>
<organism evidence="2">
    <name type="scientific">Hydatigera sp. HCFr</name>
    <dbReference type="NCBI Taxonomy" id="1566625"/>
    <lineage>
        <taxon>Eukaryota</taxon>
        <taxon>Metazoa</taxon>
        <taxon>Spiralia</taxon>
        <taxon>Lophotrochozoa</taxon>
        <taxon>Platyhelminthes</taxon>
        <taxon>Cestoda</taxon>
        <taxon>Eucestoda</taxon>
        <taxon>Cyclophyllidea</taxon>
        <taxon>Taeniidae</taxon>
        <taxon>Hydatigera</taxon>
    </lineage>
</organism>
<keyword evidence="1" id="KW-0472">Membrane</keyword>
<keyword evidence="2" id="KW-0496">Mitochondrion</keyword>
<proteinExistence type="predicted"/>
<keyword evidence="1" id="KW-1133">Transmembrane helix</keyword>
<feature type="transmembrane region" description="Helical" evidence="1">
    <location>
        <begin position="121"/>
        <end position="144"/>
    </location>
</feature>
<name>A0A146GSK3_9CEST</name>
<geneLocation type="mitochondrion" evidence="2"/>
<feature type="transmembrane region" description="Helical" evidence="1">
    <location>
        <begin position="79"/>
        <end position="101"/>
    </location>
</feature>
<sequence>MIVSFLLSLYLLNLFLFSLVTNCVYYCMILIINALLSSYIVFEVMGFSWYSLIFCLIYVGGVYVLFIFVSFFNPNNSVIVSWGFNLLSLVLVFFVVGVYVYTFCSLVEFEFSSCVCSFSEIWLYVCFGLMLMFGFIILSMLMSYSVGFYR</sequence>